<dbReference type="Pfam" id="PF00208">
    <property type="entry name" value="ELFV_dehydrog"/>
    <property type="match status" value="1"/>
</dbReference>
<keyword evidence="3 4" id="KW-0560">Oxidoreductase</keyword>
<evidence type="ECO:0000256" key="2">
    <source>
        <dbReference type="ARBA" id="ARBA00013213"/>
    </source>
</evidence>
<dbReference type="NCBIfam" id="NF004912">
    <property type="entry name" value="PRK06270.1"/>
    <property type="match status" value="1"/>
</dbReference>
<dbReference type="FunFam" id="3.30.360.10:FF:000005">
    <property type="entry name" value="Homoserine dehydrogenase"/>
    <property type="match status" value="1"/>
</dbReference>
<evidence type="ECO:0000256" key="4">
    <source>
        <dbReference type="PIRNR" id="PIRNR036497"/>
    </source>
</evidence>
<dbReference type="PANTHER" id="PTHR43331:SF1">
    <property type="entry name" value="HOMOSERINE DEHYDROGENASE"/>
    <property type="match status" value="1"/>
</dbReference>
<dbReference type="InterPro" id="IPR001342">
    <property type="entry name" value="HDH_cat"/>
</dbReference>
<evidence type="ECO:0000259" key="7">
    <source>
        <dbReference type="Pfam" id="PF00208"/>
    </source>
</evidence>
<feature type="domain" description="Homoserine dehydrogenase catalytic" evidence="8">
    <location>
        <begin position="178"/>
        <end position="350"/>
    </location>
</feature>
<keyword evidence="4" id="KW-0791">Threonine biosynthesis</keyword>
<dbReference type="PANTHER" id="PTHR43331">
    <property type="entry name" value="HOMOSERINE DEHYDROGENASE"/>
    <property type="match status" value="1"/>
</dbReference>
<dbReference type="EMBL" id="LR216287">
    <property type="protein sequence ID" value="VFJ15428.1"/>
    <property type="molecule type" value="Genomic_DNA"/>
</dbReference>
<dbReference type="PIRSF" id="PIRSF036497">
    <property type="entry name" value="HDH_short"/>
    <property type="match status" value="1"/>
</dbReference>
<keyword evidence="10" id="KW-1185">Reference proteome</keyword>
<feature type="binding site" evidence="6">
    <location>
        <position position="146"/>
    </location>
    <ligand>
        <name>NADPH</name>
        <dbReference type="ChEBI" id="CHEBI:57783"/>
    </ligand>
</feature>
<dbReference type="NCBIfam" id="NF004976">
    <property type="entry name" value="PRK06349.1"/>
    <property type="match status" value="1"/>
</dbReference>
<keyword evidence="4 6" id="KW-0521">NADP</keyword>
<dbReference type="Proteomes" id="UP000294299">
    <property type="component" value="Chromosome NFRAN"/>
</dbReference>
<proteinExistence type="inferred from homology"/>
<name>A0A484IF72_9ARCH</name>
<sequence>MNNCYIQNTNFIIISTYINKKTNLMRIIVCGLGVVGQSFLKLLLASSTSLYKDYGIKPRIIACVDSKGIAYSPTGLDLEKVLTTKQNFGSLKGFDGPKLDYVNYIEDLDAEVFLELTPTNLQTAEPGLSNIISALRSKKNVITVNKGPLALSFSSLIELADYNNVMLRFSGTVGGGTPVLEFAKHCLKGDKITSFTGILNGTTNYILTRMADGLPFHEALDDAKQKGYAEANPSLDIDGDDAAAKLVIMANWIMGYKVTLRDVDKVGISNVKQEDINKAAIEKKSIKLIAKCDKNELFVKPIPISKDDPIYVNGTLNAVTFRSEHSGEQTIIGKGAGGMETASSILRDLIEIRQNMTTYELV</sequence>
<comment type="similarity">
    <text evidence="1 4">Belongs to the homoserine dehydrogenase family.</text>
</comment>
<dbReference type="EC" id="1.1.1.3" evidence="2 4"/>
<dbReference type="InterPro" id="IPR036291">
    <property type="entry name" value="NAD(P)-bd_dom_sf"/>
</dbReference>
<gene>
    <name evidence="9" type="primary">hom</name>
    <name evidence="9" type="ORF">NFRAN_3110</name>
</gene>
<dbReference type="Gene3D" id="3.40.50.720">
    <property type="entry name" value="NAD(P)-binding Rossmann-like Domain"/>
    <property type="match status" value="1"/>
</dbReference>
<dbReference type="Pfam" id="PF00742">
    <property type="entry name" value="Homoserine_dh"/>
    <property type="match status" value="1"/>
</dbReference>
<protein>
    <recommendedName>
        <fullName evidence="2 4">Homoserine dehydrogenase</fullName>
        <shortName evidence="4">HDH</shortName>
        <ecNumber evidence="2 4">1.1.1.3</ecNumber>
    </recommendedName>
</protein>
<accession>A0A484IF72</accession>
<dbReference type="GO" id="GO:0004412">
    <property type="term" value="F:homoserine dehydrogenase activity"/>
    <property type="evidence" value="ECO:0007669"/>
    <property type="project" value="UniProtKB-EC"/>
</dbReference>
<dbReference type="InterPro" id="IPR022697">
    <property type="entry name" value="HDH_short"/>
</dbReference>
<dbReference type="PROSITE" id="PS01042">
    <property type="entry name" value="HOMOSER_DHGENASE"/>
    <property type="match status" value="1"/>
</dbReference>
<dbReference type="Gene3D" id="3.30.360.10">
    <property type="entry name" value="Dihydrodipicolinate Reductase, domain 2"/>
    <property type="match status" value="1"/>
</dbReference>
<feature type="binding site" evidence="6">
    <location>
        <begin position="31"/>
        <end position="36"/>
    </location>
    <ligand>
        <name>NADP(+)</name>
        <dbReference type="ChEBI" id="CHEBI:58349"/>
    </ligand>
</feature>
<feature type="active site" description="Proton donor" evidence="5">
    <location>
        <position position="245"/>
    </location>
</feature>
<dbReference type="InterPro" id="IPR006096">
    <property type="entry name" value="Glu/Leu/Phe/Val/Trp_DH_C"/>
</dbReference>
<dbReference type="SUPFAM" id="SSF51735">
    <property type="entry name" value="NAD(P)-binding Rossmann-fold domains"/>
    <property type="match status" value="1"/>
</dbReference>
<evidence type="ECO:0000256" key="5">
    <source>
        <dbReference type="PIRSR" id="PIRSR036497-1"/>
    </source>
</evidence>
<dbReference type="FunFam" id="3.40.50.720:FF:000554">
    <property type="entry name" value="Homoserine dehydrogenase"/>
    <property type="match status" value="1"/>
</dbReference>
<dbReference type="GO" id="GO:0009088">
    <property type="term" value="P:threonine biosynthetic process"/>
    <property type="evidence" value="ECO:0007669"/>
    <property type="project" value="UniProtKB-UniPathway"/>
</dbReference>
<keyword evidence="4" id="KW-0028">Amino-acid biosynthesis</keyword>
<feature type="binding site" evidence="6">
    <location>
        <position position="230"/>
    </location>
    <ligand>
        <name>L-homoserine</name>
        <dbReference type="ChEBI" id="CHEBI:57476"/>
    </ligand>
</feature>
<dbReference type="UniPathway" id="UPA00050">
    <property type="reaction ID" value="UER00063"/>
</dbReference>
<dbReference type="AlphaFoldDB" id="A0A484IF72"/>
<evidence type="ECO:0000259" key="8">
    <source>
        <dbReference type="Pfam" id="PF00742"/>
    </source>
</evidence>
<evidence type="ECO:0000256" key="6">
    <source>
        <dbReference type="PIRSR" id="PIRSR036497-2"/>
    </source>
</evidence>
<organism evidence="9 10">
    <name type="scientific">Candidatus Nitrosocosmicus franklandianus</name>
    <dbReference type="NCBI Taxonomy" id="1798806"/>
    <lineage>
        <taxon>Archaea</taxon>
        <taxon>Nitrososphaerota</taxon>
        <taxon>Nitrososphaeria</taxon>
        <taxon>Nitrososphaerales</taxon>
        <taxon>Nitrososphaeraceae</taxon>
        <taxon>Candidatus Nitrosocosmicus</taxon>
    </lineage>
</organism>
<keyword evidence="4" id="KW-0486">Methionine biosynthesis</keyword>
<dbReference type="InterPro" id="IPR019811">
    <property type="entry name" value="HDH_CS"/>
</dbReference>
<evidence type="ECO:0000313" key="9">
    <source>
        <dbReference type="EMBL" id="VFJ15428.1"/>
    </source>
</evidence>
<evidence type="ECO:0000256" key="3">
    <source>
        <dbReference type="ARBA" id="ARBA00023002"/>
    </source>
</evidence>
<feature type="domain" description="Glutamate/phenylalanine/leucine/valine/L-tryptophan dehydrogenase C-terminal" evidence="7">
    <location>
        <begin position="21"/>
        <end position="105"/>
    </location>
</feature>
<dbReference type="SUPFAM" id="SSF55347">
    <property type="entry name" value="Glyceraldehyde-3-phosphate dehydrogenase-like, C-terminal domain"/>
    <property type="match status" value="1"/>
</dbReference>
<dbReference type="GO" id="GO:0009086">
    <property type="term" value="P:methionine biosynthetic process"/>
    <property type="evidence" value="ECO:0007669"/>
    <property type="project" value="UniProtKB-KW"/>
</dbReference>
<dbReference type="KEGG" id="nfn:NFRAN_3110"/>
<dbReference type="UniPathway" id="UPA00051">
    <property type="reaction ID" value="UER00465"/>
</dbReference>
<evidence type="ECO:0000313" key="10">
    <source>
        <dbReference type="Proteomes" id="UP000294299"/>
    </source>
</evidence>
<evidence type="ECO:0000256" key="1">
    <source>
        <dbReference type="ARBA" id="ARBA00006753"/>
    </source>
</evidence>
<comment type="catalytic activity">
    <reaction evidence="4">
        <text>L-homoserine + NADP(+) = L-aspartate 4-semialdehyde + NADPH + H(+)</text>
        <dbReference type="Rhea" id="RHEA:15761"/>
        <dbReference type="ChEBI" id="CHEBI:15378"/>
        <dbReference type="ChEBI" id="CHEBI:57476"/>
        <dbReference type="ChEBI" id="CHEBI:57783"/>
        <dbReference type="ChEBI" id="CHEBI:58349"/>
        <dbReference type="ChEBI" id="CHEBI:537519"/>
        <dbReference type="EC" id="1.1.1.3"/>
    </reaction>
</comment>
<reference evidence="9 10" key="1">
    <citation type="submission" date="2019-02" db="EMBL/GenBank/DDBJ databases">
        <authorList>
            <person name="Lehtovirta-Morley E L."/>
        </authorList>
    </citation>
    <scope>NUCLEOTIDE SEQUENCE [LARGE SCALE GENOMIC DNA]</scope>
    <source>
        <strain evidence="9">NFRAN1</strain>
    </source>
</reference>